<evidence type="ECO:0000313" key="2">
    <source>
        <dbReference type="EMBL" id="NHM13454.1"/>
    </source>
</evidence>
<evidence type="ECO:0000313" key="3">
    <source>
        <dbReference type="Proteomes" id="UP000636394"/>
    </source>
</evidence>
<feature type="transmembrane region" description="Helical" evidence="1">
    <location>
        <begin position="85"/>
        <end position="108"/>
    </location>
</feature>
<dbReference type="Proteomes" id="UP000636394">
    <property type="component" value="Unassembled WGS sequence"/>
</dbReference>
<keyword evidence="1" id="KW-1133">Transmembrane helix</keyword>
<accession>A0ABX0IHN3</accession>
<proteinExistence type="predicted"/>
<keyword evidence="1" id="KW-0812">Transmembrane</keyword>
<feature type="transmembrane region" description="Helical" evidence="1">
    <location>
        <begin position="21"/>
        <end position="39"/>
    </location>
</feature>
<protein>
    <submittedName>
        <fullName evidence="2">Uncharacterized protein</fullName>
    </submittedName>
</protein>
<name>A0ABX0IHN3_9ACTN</name>
<feature type="transmembrane region" description="Helical" evidence="1">
    <location>
        <begin position="114"/>
        <end position="142"/>
    </location>
</feature>
<sequence>MERELAQVQHSPRVWLWAVRIAFAVVFIVNVQCALVFAFDPGSYAGAYQLEGPAGNAAVAGLGVAFLMWNATYPLFIWQPERFRVLGWIIMAQQTIGLIGECAIYLGLPAGFELLASSIMAFAAFDGFGLAVMAATFLPYLWASRE</sequence>
<dbReference type="EMBL" id="WPCR01000001">
    <property type="protein sequence ID" value="NHM13454.1"/>
    <property type="molecule type" value="Genomic_DNA"/>
</dbReference>
<feature type="transmembrane region" description="Helical" evidence="1">
    <location>
        <begin position="59"/>
        <end position="78"/>
    </location>
</feature>
<keyword evidence="3" id="KW-1185">Reference proteome</keyword>
<gene>
    <name evidence="2" type="ORF">GMI68_01495</name>
</gene>
<reference evidence="2 3" key="1">
    <citation type="submission" date="2019-11" db="EMBL/GenBank/DDBJ databases">
        <title>Eggerthellaceae novel genus isolated from the rectal contents of marmort.</title>
        <authorList>
            <person name="Zhang G."/>
        </authorList>
    </citation>
    <scope>NUCLEOTIDE SEQUENCE [LARGE SCALE GENOMIC DNA]</scope>
    <source>
        <strain evidence="3">zg-886</strain>
    </source>
</reference>
<keyword evidence="1" id="KW-0472">Membrane</keyword>
<evidence type="ECO:0000256" key="1">
    <source>
        <dbReference type="SAM" id="Phobius"/>
    </source>
</evidence>
<organism evidence="2 3">
    <name type="scientific">Xiamenia xianingshaonis</name>
    <dbReference type="NCBI Taxonomy" id="2682776"/>
    <lineage>
        <taxon>Bacteria</taxon>
        <taxon>Bacillati</taxon>
        <taxon>Actinomycetota</taxon>
        <taxon>Coriobacteriia</taxon>
        <taxon>Eggerthellales</taxon>
        <taxon>Eggerthellaceae</taxon>
        <taxon>Xiamenia</taxon>
    </lineage>
</organism>
<comment type="caution">
    <text evidence="2">The sequence shown here is derived from an EMBL/GenBank/DDBJ whole genome shotgun (WGS) entry which is preliminary data.</text>
</comment>